<proteinExistence type="predicted"/>
<evidence type="ECO:0000313" key="2">
    <source>
        <dbReference type="EMBL" id="CAE1284126.1"/>
    </source>
</evidence>
<organism evidence="2 3">
    <name type="scientific">Acanthosepion pharaonis</name>
    <name type="common">Pharaoh cuttlefish</name>
    <name type="synonym">Sepia pharaonis</name>
    <dbReference type="NCBI Taxonomy" id="158019"/>
    <lineage>
        <taxon>Eukaryota</taxon>
        <taxon>Metazoa</taxon>
        <taxon>Spiralia</taxon>
        <taxon>Lophotrochozoa</taxon>
        <taxon>Mollusca</taxon>
        <taxon>Cephalopoda</taxon>
        <taxon>Coleoidea</taxon>
        <taxon>Decapodiformes</taxon>
        <taxon>Sepiida</taxon>
        <taxon>Sepiina</taxon>
        <taxon>Sepiidae</taxon>
        <taxon>Acanthosepion</taxon>
    </lineage>
</organism>
<evidence type="ECO:0008006" key="4">
    <source>
        <dbReference type="Google" id="ProtNLM"/>
    </source>
</evidence>
<dbReference type="AlphaFoldDB" id="A0A812CWG8"/>
<protein>
    <recommendedName>
        <fullName evidence="4">Reverse transcriptase domain-containing protein</fullName>
    </recommendedName>
</protein>
<dbReference type="PANTHER" id="PTHR47027">
    <property type="entry name" value="REVERSE TRANSCRIPTASE DOMAIN-CONTAINING PROTEIN"/>
    <property type="match status" value="1"/>
</dbReference>
<keyword evidence="3" id="KW-1185">Reference proteome</keyword>
<comment type="caution">
    <text evidence="2">The sequence shown here is derived from an EMBL/GenBank/DDBJ whole genome shotgun (WGS) entry which is preliminary data.</text>
</comment>
<dbReference type="EMBL" id="CAHIKZ030002277">
    <property type="protein sequence ID" value="CAE1284126.1"/>
    <property type="molecule type" value="Genomic_DNA"/>
</dbReference>
<keyword evidence="1" id="KW-1133">Transmembrane helix</keyword>
<dbReference type="OrthoDB" id="8936366at2759"/>
<dbReference type="PANTHER" id="PTHR47027:SF20">
    <property type="entry name" value="REVERSE TRANSCRIPTASE-LIKE PROTEIN WITH RNA-DIRECTED DNA POLYMERASE DOMAIN"/>
    <property type="match status" value="1"/>
</dbReference>
<gene>
    <name evidence="2" type="ORF">SPHA_44489</name>
</gene>
<accession>A0A812CWG8</accession>
<keyword evidence="1" id="KW-0812">Transmembrane</keyword>
<dbReference type="Proteomes" id="UP000597762">
    <property type="component" value="Unassembled WGS sequence"/>
</dbReference>
<evidence type="ECO:0000256" key="1">
    <source>
        <dbReference type="SAM" id="Phobius"/>
    </source>
</evidence>
<reference evidence="2" key="1">
    <citation type="submission" date="2021-01" db="EMBL/GenBank/DDBJ databases">
        <authorList>
            <person name="Li R."/>
            <person name="Bekaert M."/>
        </authorList>
    </citation>
    <scope>NUCLEOTIDE SEQUENCE</scope>
    <source>
        <strain evidence="2">Farmed</strain>
    </source>
</reference>
<keyword evidence="1" id="KW-0472">Membrane</keyword>
<feature type="transmembrane region" description="Helical" evidence="1">
    <location>
        <begin position="43"/>
        <end position="68"/>
    </location>
</feature>
<feature type="transmembrane region" description="Helical" evidence="1">
    <location>
        <begin position="12"/>
        <end position="37"/>
    </location>
</feature>
<sequence>MFSLLSFYSSLFLFFFFFSLSLFLSFLLFLFLSLSLFSLSLSLFFIFLSIFLSFSLICNFFSIFYLFLLSKRIHPGQINIWNKKTDIFCESSVRPSQGGFRLGRGCVDQIFSLRRTIEQRWAYQKPTVLYIIDIAAAFDSVGRDSLWRIMEANGMPAKLLRLIKGYYRSTRARVRAYGEDETLENRFFSPSSPTLFLLPPHPFSSFLLSSSFPSLFLSPSFSFLSFSRIFFIPSDSTSTPVSLCCRNLWI</sequence>
<evidence type="ECO:0000313" key="3">
    <source>
        <dbReference type="Proteomes" id="UP000597762"/>
    </source>
</evidence>
<name>A0A812CWG8_ACAPH</name>